<feature type="transmembrane region" description="Helical" evidence="2">
    <location>
        <begin position="79"/>
        <end position="107"/>
    </location>
</feature>
<dbReference type="EMBL" id="PDUG01000006">
    <property type="protein sequence ID" value="PIC20086.1"/>
    <property type="molecule type" value="Genomic_DNA"/>
</dbReference>
<keyword evidence="2" id="KW-0472">Membrane</keyword>
<sequence length="464" mass="51884">MIFSNSENLPLLIHFSSIGTAPFGTVIDPWTNNAPSPPVVESRNYSIGILEVFSFVNLTVQLVCIIYILWEKLLKRGSFFIMLFIQSVAVLFRVVFWIISFYLAVFFHSITPKAIFAVFEFITIQDWNDGNGSLLGKWLKGLAIANYLPEISLPVFFIVDNLDFKKGIRRFLGRPIKCQLRSIGISSYPLQFGIQVPGMSEKLPPVPYVSAPPHGAVIGPGSAPGIKRPVRVPTPIKQEILDKADSGSGVVERRDGSEQVEEAVEEDVIKNVEMPNQQPPTQESANEDAGESEGEEDHEVVDPQRYQRMFHDLQGQFFAPTPPQAHFPVQQHPMPTMPAQMPFPPPSPFTNAPSHHQLFAHQLQHYSGKNQYASPLPQNCPKFGGFPDFGTQFGHAPSQGPSTSVMKTPDTRGRPTPKGKRKTLKEQLSGMELQLKNAQEEIVSLRSHPNFSTIKLYLHKDYNE</sequence>
<keyword evidence="2" id="KW-0812">Transmembrane</keyword>
<name>A0A2G5SZ05_9PELO</name>
<evidence type="ECO:0000256" key="1">
    <source>
        <dbReference type="SAM" id="MobiDB-lite"/>
    </source>
</evidence>
<feature type="region of interest" description="Disordered" evidence="1">
    <location>
        <begin position="243"/>
        <end position="300"/>
    </location>
</feature>
<feature type="region of interest" description="Disordered" evidence="1">
    <location>
        <begin position="395"/>
        <end position="424"/>
    </location>
</feature>
<organism evidence="3 4">
    <name type="scientific">Caenorhabditis nigoni</name>
    <dbReference type="NCBI Taxonomy" id="1611254"/>
    <lineage>
        <taxon>Eukaryota</taxon>
        <taxon>Metazoa</taxon>
        <taxon>Ecdysozoa</taxon>
        <taxon>Nematoda</taxon>
        <taxon>Chromadorea</taxon>
        <taxon>Rhabditida</taxon>
        <taxon>Rhabditina</taxon>
        <taxon>Rhabditomorpha</taxon>
        <taxon>Rhabditoidea</taxon>
        <taxon>Rhabditidae</taxon>
        <taxon>Peloderinae</taxon>
        <taxon>Caenorhabditis</taxon>
    </lineage>
</organism>
<comment type="caution">
    <text evidence="3">The sequence shown here is derived from an EMBL/GenBank/DDBJ whole genome shotgun (WGS) entry which is preliminary data.</text>
</comment>
<dbReference type="OrthoDB" id="5871355at2759"/>
<keyword evidence="2" id="KW-1133">Transmembrane helix</keyword>
<gene>
    <name evidence="3" type="primary">Cnig_chr_X.g25399</name>
    <name evidence="3" type="ORF">B9Z55_025399</name>
</gene>
<evidence type="ECO:0000256" key="2">
    <source>
        <dbReference type="SAM" id="Phobius"/>
    </source>
</evidence>
<protein>
    <submittedName>
        <fullName evidence="3">Uncharacterized protein</fullName>
    </submittedName>
</protein>
<feature type="compositionally biased region" description="Polar residues" evidence="1">
    <location>
        <begin position="274"/>
        <end position="284"/>
    </location>
</feature>
<feature type="compositionally biased region" description="Acidic residues" evidence="1">
    <location>
        <begin position="285"/>
        <end position="299"/>
    </location>
</feature>
<feature type="transmembrane region" description="Helical" evidence="2">
    <location>
        <begin position="45"/>
        <end position="70"/>
    </location>
</feature>
<dbReference type="Proteomes" id="UP000230233">
    <property type="component" value="Chromosome X"/>
</dbReference>
<evidence type="ECO:0000313" key="4">
    <source>
        <dbReference type="Proteomes" id="UP000230233"/>
    </source>
</evidence>
<dbReference type="AlphaFoldDB" id="A0A2G5SZ05"/>
<evidence type="ECO:0000313" key="3">
    <source>
        <dbReference type="EMBL" id="PIC20086.1"/>
    </source>
</evidence>
<proteinExistence type="predicted"/>
<keyword evidence="4" id="KW-1185">Reference proteome</keyword>
<feature type="compositionally biased region" description="Basic and acidic residues" evidence="1">
    <location>
        <begin position="243"/>
        <end position="257"/>
    </location>
</feature>
<reference evidence="4" key="1">
    <citation type="submission" date="2017-10" db="EMBL/GenBank/DDBJ databases">
        <title>Rapid genome shrinkage in a self-fertile nematode reveals novel sperm competition proteins.</title>
        <authorList>
            <person name="Yin D."/>
            <person name="Schwarz E.M."/>
            <person name="Thomas C.G."/>
            <person name="Felde R.L."/>
            <person name="Korf I.F."/>
            <person name="Cutter A.D."/>
            <person name="Schartner C.M."/>
            <person name="Ralston E.J."/>
            <person name="Meyer B.J."/>
            <person name="Haag E.S."/>
        </authorList>
    </citation>
    <scope>NUCLEOTIDE SEQUENCE [LARGE SCALE GENOMIC DNA]</scope>
    <source>
        <strain evidence="4">JU1422</strain>
    </source>
</reference>
<accession>A0A2G5SZ05</accession>